<evidence type="ECO:0000313" key="5">
    <source>
        <dbReference type="RefSeq" id="XP_052130970.1"/>
    </source>
</evidence>
<name>A0A6J1SSB3_FRAOC</name>
<dbReference type="GeneID" id="113209091"/>
<dbReference type="RefSeq" id="XP_026282220.1">
    <property type="nucleotide sequence ID" value="XM_026426435.2"/>
</dbReference>
<dbReference type="KEGG" id="foc:113209091"/>
<protein>
    <submittedName>
        <fullName evidence="2 3">Uncharacterized protein LOC113209091</fullName>
    </submittedName>
</protein>
<dbReference type="AlphaFoldDB" id="A0A6J1SSB3"/>
<dbReference type="Proteomes" id="UP000504606">
    <property type="component" value="Unplaced"/>
</dbReference>
<proteinExistence type="predicted"/>
<evidence type="ECO:0000313" key="1">
    <source>
        <dbReference type="Proteomes" id="UP000504606"/>
    </source>
</evidence>
<evidence type="ECO:0000313" key="2">
    <source>
        <dbReference type="RefSeq" id="XP_026282220.1"/>
    </source>
</evidence>
<organism evidence="1 2">
    <name type="scientific">Frankliniella occidentalis</name>
    <name type="common">Western flower thrips</name>
    <name type="synonym">Euthrips occidentalis</name>
    <dbReference type="NCBI Taxonomy" id="133901"/>
    <lineage>
        <taxon>Eukaryota</taxon>
        <taxon>Metazoa</taxon>
        <taxon>Ecdysozoa</taxon>
        <taxon>Arthropoda</taxon>
        <taxon>Hexapoda</taxon>
        <taxon>Insecta</taxon>
        <taxon>Pterygota</taxon>
        <taxon>Neoptera</taxon>
        <taxon>Paraneoptera</taxon>
        <taxon>Thysanoptera</taxon>
        <taxon>Terebrantia</taxon>
        <taxon>Thripoidea</taxon>
        <taxon>Thripidae</taxon>
        <taxon>Frankliniella</taxon>
    </lineage>
</organism>
<dbReference type="RefSeq" id="XP_026282222.1">
    <property type="nucleotide sequence ID" value="XM_026426437.2"/>
</dbReference>
<evidence type="ECO:0000313" key="3">
    <source>
        <dbReference type="RefSeq" id="XP_026282221.1"/>
    </source>
</evidence>
<accession>A0A6J1SSB3</accession>
<dbReference type="RefSeq" id="XP_026282221.1">
    <property type="nucleotide sequence ID" value="XM_026426436.2"/>
</dbReference>
<dbReference type="RefSeq" id="XP_052130970.1">
    <property type="nucleotide sequence ID" value="XM_052275010.1"/>
</dbReference>
<reference evidence="2 3" key="1">
    <citation type="submission" date="2025-04" db="UniProtKB">
        <authorList>
            <consortium name="RefSeq"/>
        </authorList>
    </citation>
    <scope>IDENTIFICATION</scope>
    <source>
        <tissue evidence="2 3">Whole organism</tissue>
    </source>
</reference>
<evidence type="ECO:0000313" key="4">
    <source>
        <dbReference type="RefSeq" id="XP_026282222.1"/>
    </source>
</evidence>
<gene>
    <name evidence="2 3 4 5" type="primary">LOC113209091</name>
</gene>
<sequence length="122" mass="13727">MRQEKETEDLLKLVEQLVHYTKNDSIKKTLYPYLRSTLGDLLAQCRSIVDQADDSHTVPKFQEKIDIKNDLLAASINATRDSSCAGPCVSYDKMSSLKALEPESLFVETDMTDNAEQNDALN</sequence>
<keyword evidence="1" id="KW-1185">Reference proteome</keyword>